<dbReference type="AlphaFoldDB" id="A0A7X1E4Y2"/>
<dbReference type="RefSeq" id="WP_185693175.1">
    <property type="nucleotide sequence ID" value="NZ_JACHVA010000093.1"/>
</dbReference>
<dbReference type="InterPro" id="IPR022853">
    <property type="entry name" value="FloA"/>
</dbReference>
<proteinExistence type="inferred from homology"/>
<comment type="subcellular location">
    <subcellularLocation>
        <location evidence="5">Cell membrane</location>
        <topology evidence="5">Multi-pass membrane protein</topology>
    </subcellularLocation>
    <subcellularLocation>
        <location evidence="5">Membrane raft</location>
        <topology evidence="5">Multi-pass membrane protein</topology>
    </subcellularLocation>
</comment>
<keyword evidence="6" id="KW-0175">Coiled coil</keyword>
<keyword evidence="3 5" id="KW-1133">Transmembrane helix</keyword>
<keyword evidence="4 5" id="KW-0472">Membrane</keyword>
<gene>
    <name evidence="5 7" type="primary">floA</name>
    <name evidence="7" type="ORF">H5P30_11960</name>
</gene>
<protein>
    <recommendedName>
        <fullName evidence="5">Flotillin-like protein FloA</fullName>
    </recommendedName>
</protein>
<dbReference type="GO" id="GO:0005886">
    <property type="term" value="C:plasma membrane"/>
    <property type="evidence" value="ECO:0007669"/>
    <property type="project" value="UniProtKB-SubCell"/>
</dbReference>
<name>A0A7X1E4Y2_9BACT</name>
<evidence type="ECO:0000256" key="5">
    <source>
        <dbReference type="HAMAP-Rule" id="MF_01562"/>
    </source>
</evidence>
<evidence type="ECO:0000256" key="4">
    <source>
        <dbReference type="ARBA" id="ARBA00023136"/>
    </source>
</evidence>
<evidence type="ECO:0000313" key="7">
    <source>
        <dbReference type="EMBL" id="MBC2602493.1"/>
    </source>
</evidence>
<comment type="function">
    <text evidence="5">Found in functional membrane microdomains (FMM) that may be equivalent to eukaryotic membrane rafts FMMs are highly dynamic and increase in number as cells age. Flotillins are thought to be important factors in membrane fluidity.</text>
</comment>
<feature type="transmembrane region" description="Helical" evidence="5">
    <location>
        <begin position="12"/>
        <end position="32"/>
    </location>
</feature>
<reference evidence="7 8" key="1">
    <citation type="submission" date="2020-07" db="EMBL/GenBank/DDBJ databases">
        <authorList>
            <person name="Feng X."/>
        </authorList>
    </citation>
    <scope>NUCLEOTIDE SEQUENCE [LARGE SCALE GENOMIC DNA]</scope>
    <source>
        <strain evidence="7 8">JCM14086</strain>
    </source>
</reference>
<comment type="subunit">
    <text evidence="5">Homooligomerizes.</text>
</comment>
<evidence type="ECO:0000256" key="1">
    <source>
        <dbReference type="ARBA" id="ARBA00022475"/>
    </source>
</evidence>
<dbReference type="HAMAP" id="MF_01562">
    <property type="entry name" value="FloA"/>
    <property type="match status" value="1"/>
</dbReference>
<evidence type="ECO:0000256" key="2">
    <source>
        <dbReference type="ARBA" id="ARBA00022692"/>
    </source>
</evidence>
<feature type="transmembrane region" description="Helical" evidence="5">
    <location>
        <begin position="38"/>
        <end position="56"/>
    </location>
</feature>
<comment type="similarity">
    <text evidence="5">Belongs to the flotillin-like FloA family.</text>
</comment>
<keyword evidence="8" id="KW-1185">Reference proteome</keyword>
<organism evidence="7 8">
    <name type="scientific">Puniceicoccus vermicola</name>
    <dbReference type="NCBI Taxonomy" id="388746"/>
    <lineage>
        <taxon>Bacteria</taxon>
        <taxon>Pseudomonadati</taxon>
        <taxon>Verrucomicrobiota</taxon>
        <taxon>Opitutia</taxon>
        <taxon>Puniceicoccales</taxon>
        <taxon>Puniceicoccaceae</taxon>
        <taxon>Puniceicoccus</taxon>
    </lineage>
</organism>
<keyword evidence="1 5" id="KW-1003">Cell membrane</keyword>
<evidence type="ECO:0000256" key="3">
    <source>
        <dbReference type="ARBA" id="ARBA00022989"/>
    </source>
</evidence>
<evidence type="ECO:0000256" key="6">
    <source>
        <dbReference type="SAM" id="Coils"/>
    </source>
</evidence>
<comment type="caution">
    <text evidence="5">Lacks conserved residue(s) required for the propagation of feature annotation.</text>
</comment>
<evidence type="ECO:0000313" key="8">
    <source>
        <dbReference type="Proteomes" id="UP000525652"/>
    </source>
</evidence>
<dbReference type="Proteomes" id="UP000525652">
    <property type="component" value="Unassembled WGS sequence"/>
</dbReference>
<sequence length="349" mass="37509">MNSLTFLAEIPWPMVGAGVLVVIALILVYILISFFNVWLKAYLAGAPVSIFTLVAMKLRSVDYKLVTDARITASKAGIEISTDEIEAHYLAEGNIIHTVQALIAADKAAIALDWTRACAIDLATKGTGKSVVEAVRTSINPKVIDCPDPNAGRRSIDGVAKDGIQVKARARVTVRSNLDRYVGSALEETIIARVGEGIVTTIGSADTYKTVLESPDSISKVVLQRGLDVGTAFEILSIDIADVDVGENIGAKLQVAQAEANKNMAQAQAEIRRAAAVALEQEMKAKVQEMQAKLVEAQSKVPMAIADALREGNLGVMDYYRLNNIQADTKMRETISKDDEDTPEIPGQS</sequence>
<keyword evidence="2 5" id="KW-0812">Transmembrane</keyword>
<comment type="caution">
    <text evidence="7">The sequence shown here is derived from an EMBL/GenBank/DDBJ whole genome shotgun (WGS) entry which is preliminary data.</text>
</comment>
<dbReference type="GO" id="GO:0045121">
    <property type="term" value="C:membrane raft"/>
    <property type="evidence" value="ECO:0007669"/>
    <property type="project" value="UniProtKB-SubCell"/>
</dbReference>
<dbReference type="NCBIfam" id="NF010186">
    <property type="entry name" value="PRK13665.1"/>
    <property type="match status" value="1"/>
</dbReference>
<dbReference type="Pfam" id="PF12127">
    <property type="entry name" value="FloA"/>
    <property type="match status" value="1"/>
</dbReference>
<dbReference type="EMBL" id="JACHVA010000093">
    <property type="protein sequence ID" value="MBC2602493.1"/>
    <property type="molecule type" value="Genomic_DNA"/>
</dbReference>
<accession>A0A7X1E4Y2</accession>
<feature type="coiled-coil region" evidence="6">
    <location>
        <begin position="257"/>
        <end position="300"/>
    </location>
</feature>